<comment type="cofactor">
    <cofactor evidence="1">
        <name>[4Fe-4S] cluster</name>
        <dbReference type="ChEBI" id="CHEBI:49883"/>
    </cofactor>
</comment>
<sequence length="323" mass="37556">MRYITIEREFNLDTGLKWDDKRYYSLNSFLKKKFGEKVFKISLDAGFSCPNRDGTISDIGCIFCSERGSGDFAGDRKFSIDKQFEDIKNMMNKKWKSGKYIAYFQAYTNTYGDINALRNKYDEALRQEGVVGLAIATRPDCLEDEVLKLLHEYNSRTYLWIELGLQTANNNTAKIINRGYNLNTFETALEKLRRRNINVVVHTIFGLPGENEGDMLNTIKYISNKDIQGIKMHLLHLMKHTPLVKLYEANKLNFMSKEEYVNIVCKAITMLREDIVIHRLTGDAPRNLLIEPQWSIKKWEVLNAINAKLKSEELYQGLYFHTN</sequence>
<evidence type="ECO:0000256" key="4">
    <source>
        <dbReference type="ARBA" id="ARBA00022723"/>
    </source>
</evidence>
<protein>
    <submittedName>
        <fullName evidence="8">Radical SAM protein, TIGR01212 family</fullName>
    </submittedName>
</protein>
<dbReference type="PATRIC" id="fig|86416.3.peg.4604"/>
<dbReference type="InterPro" id="IPR039661">
    <property type="entry name" value="ELP3"/>
</dbReference>
<dbReference type="PANTHER" id="PTHR11135">
    <property type="entry name" value="HISTONE ACETYLTRANSFERASE-RELATED"/>
    <property type="match status" value="1"/>
</dbReference>
<dbReference type="eggNOG" id="COG1242">
    <property type="taxonomic scope" value="Bacteria"/>
</dbReference>
<evidence type="ECO:0000256" key="6">
    <source>
        <dbReference type="ARBA" id="ARBA00023014"/>
    </source>
</evidence>
<evidence type="ECO:0000259" key="7">
    <source>
        <dbReference type="PROSITE" id="PS51918"/>
    </source>
</evidence>
<dbReference type="InterPro" id="IPR006638">
    <property type="entry name" value="Elp3/MiaA/NifB-like_rSAM"/>
</dbReference>
<keyword evidence="9" id="KW-1185">Reference proteome</keyword>
<evidence type="ECO:0000256" key="5">
    <source>
        <dbReference type="ARBA" id="ARBA00023004"/>
    </source>
</evidence>
<feature type="domain" description="Radical SAM core" evidence="7">
    <location>
        <begin position="33"/>
        <end position="273"/>
    </location>
</feature>
<dbReference type="SFLD" id="SFLDS00029">
    <property type="entry name" value="Radical_SAM"/>
    <property type="match status" value="1"/>
</dbReference>
<dbReference type="PANTHER" id="PTHR11135:SF1">
    <property type="entry name" value="PROTEIN YHCC"/>
    <property type="match status" value="1"/>
</dbReference>
<keyword evidence="6" id="KW-0411">Iron-sulfur</keyword>
<dbReference type="SUPFAM" id="SSF102114">
    <property type="entry name" value="Radical SAM enzymes"/>
    <property type="match status" value="1"/>
</dbReference>
<dbReference type="Pfam" id="PF04055">
    <property type="entry name" value="Radical_SAM"/>
    <property type="match status" value="1"/>
</dbReference>
<dbReference type="SFLD" id="SFLDG01086">
    <property type="entry name" value="elongater_protein-like"/>
    <property type="match status" value="1"/>
</dbReference>
<evidence type="ECO:0000256" key="2">
    <source>
        <dbReference type="ARBA" id="ARBA00022485"/>
    </source>
</evidence>
<dbReference type="InterPro" id="IPR005911">
    <property type="entry name" value="YhcC-like"/>
</dbReference>
<dbReference type="InterPro" id="IPR058240">
    <property type="entry name" value="rSAM_sf"/>
</dbReference>
<dbReference type="Proteomes" id="UP000013523">
    <property type="component" value="Chromosome"/>
</dbReference>
<dbReference type="EMBL" id="CP003261">
    <property type="protein sequence ID" value="AGK99306.1"/>
    <property type="molecule type" value="Genomic_DNA"/>
</dbReference>
<evidence type="ECO:0000313" key="9">
    <source>
        <dbReference type="Proteomes" id="UP000013523"/>
    </source>
</evidence>
<keyword evidence="4" id="KW-0479">Metal-binding</keyword>
<dbReference type="HOGENOM" id="CLU_060920_0_0_9"/>
<dbReference type="SMART" id="SM00729">
    <property type="entry name" value="Elp3"/>
    <property type="match status" value="1"/>
</dbReference>
<accession>R4KC87</accession>
<reference evidence="8 9" key="1">
    <citation type="submission" date="2012-01" db="EMBL/GenBank/DDBJ databases">
        <title>Complete sequence of chromosome of Clostridium pasteurianum BC1.</title>
        <authorList>
            <consortium name="US DOE Joint Genome Institute"/>
            <person name="Lucas S."/>
            <person name="Han J."/>
            <person name="Lapidus A."/>
            <person name="Cheng J.-F."/>
            <person name="Goodwin L."/>
            <person name="Pitluck S."/>
            <person name="Peters L."/>
            <person name="Mikhailova N."/>
            <person name="Teshima H."/>
            <person name="Detter J.C."/>
            <person name="Han C."/>
            <person name="Tapia R."/>
            <person name="Land M."/>
            <person name="Hauser L."/>
            <person name="Kyrpides N."/>
            <person name="Ivanova N."/>
            <person name="Pagani I."/>
            <person name="Dunn J."/>
            <person name="Taghavi S."/>
            <person name="Francis A."/>
            <person name="van der Lelie D."/>
            <person name="Woyke T."/>
        </authorList>
    </citation>
    <scope>NUCLEOTIDE SEQUENCE [LARGE SCALE GENOMIC DNA]</scope>
    <source>
        <strain evidence="8 9">BC1</strain>
    </source>
</reference>
<gene>
    <name evidence="8" type="ORF">Clopa_4614</name>
</gene>
<dbReference type="InterPro" id="IPR007197">
    <property type="entry name" value="rSAM"/>
</dbReference>
<proteinExistence type="predicted"/>
<dbReference type="SFLD" id="SFLDG01091">
    <property type="entry name" value="uncharacterized_CHP01210-like"/>
    <property type="match status" value="1"/>
</dbReference>
<keyword evidence="3" id="KW-0949">S-adenosyl-L-methionine</keyword>
<name>R4KC87_CLOPA</name>
<dbReference type="Pfam" id="PF16199">
    <property type="entry name" value="Radical_SAM_C"/>
    <property type="match status" value="1"/>
</dbReference>
<evidence type="ECO:0000313" key="8">
    <source>
        <dbReference type="EMBL" id="AGK99306.1"/>
    </source>
</evidence>
<evidence type="ECO:0000256" key="1">
    <source>
        <dbReference type="ARBA" id="ARBA00001966"/>
    </source>
</evidence>
<dbReference type="KEGG" id="cpas:Clopa_4614"/>
<dbReference type="GO" id="GO:0046872">
    <property type="term" value="F:metal ion binding"/>
    <property type="evidence" value="ECO:0007669"/>
    <property type="project" value="UniProtKB-KW"/>
</dbReference>
<evidence type="ECO:0000256" key="3">
    <source>
        <dbReference type="ARBA" id="ARBA00022691"/>
    </source>
</evidence>
<keyword evidence="2" id="KW-0004">4Fe-4S</keyword>
<dbReference type="NCBIfam" id="TIGR01212">
    <property type="entry name" value="TIGR01212 family radical SAM protein"/>
    <property type="match status" value="1"/>
</dbReference>
<keyword evidence="5" id="KW-0408">Iron</keyword>
<dbReference type="PROSITE" id="PS51918">
    <property type="entry name" value="RADICAL_SAM"/>
    <property type="match status" value="1"/>
</dbReference>
<dbReference type="InterPro" id="IPR032432">
    <property type="entry name" value="Radical_SAM_C"/>
</dbReference>
<dbReference type="InterPro" id="IPR023404">
    <property type="entry name" value="rSAM_horseshoe"/>
</dbReference>
<dbReference type="RefSeq" id="WP_015617575.1">
    <property type="nucleotide sequence ID" value="NC_021182.1"/>
</dbReference>
<dbReference type="AlphaFoldDB" id="R4KC87"/>
<dbReference type="STRING" id="86416.Clopa_4614"/>
<organism evidence="8 9">
    <name type="scientific">Clostridium pasteurianum BC1</name>
    <dbReference type="NCBI Taxonomy" id="86416"/>
    <lineage>
        <taxon>Bacteria</taxon>
        <taxon>Bacillati</taxon>
        <taxon>Bacillota</taxon>
        <taxon>Clostridia</taxon>
        <taxon>Eubacteriales</taxon>
        <taxon>Clostridiaceae</taxon>
        <taxon>Clostridium</taxon>
    </lineage>
</organism>
<dbReference type="GO" id="GO:0003824">
    <property type="term" value="F:catalytic activity"/>
    <property type="evidence" value="ECO:0007669"/>
    <property type="project" value="InterPro"/>
</dbReference>
<dbReference type="GO" id="GO:0051539">
    <property type="term" value="F:4 iron, 4 sulfur cluster binding"/>
    <property type="evidence" value="ECO:0007669"/>
    <property type="project" value="UniProtKB-KW"/>
</dbReference>
<dbReference type="OrthoDB" id="9801689at2"/>
<dbReference type="Gene3D" id="3.80.30.20">
    <property type="entry name" value="tm_1862 like domain"/>
    <property type="match status" value="1"/>
</dbReference>